<dbReference type="GeneTree" id="ENSGT00940000164871"/>
<evidence type="ECO:0000256" key="3">
    <source>
        <dbReference type="SAM" id="SignalP"/>
    </source>
</evidence>
<protein>
    <recommendedName>
        <fullName evidence="4">VWFD domain-containing protein</fullName>
    </recommendedName>
</protein>
<reference evidence="5" key="1">
    <citation type="submission" date="2025-08" db="UniProtKB">
        <authorList>
            <consortium name="Ensembl"/>
        </authorList>
    </citation>
    <scope>IDENTIFICATION</scope>
</reference>
<dbReference type="GO" id="GO:0005615">
    <property type="term" value="C:extracellular space"/>
    <property type="evidence" value="ECO:0007669"/>
    <property type="project" value="TreeGrafter"/>
</dbReference>
<accession>A0A3B5MMZ2</accession>
<evidence type="ECO:0000256" key="1">
    <source>
        <dbReference type="ARBA" id="ARBA00023157"/>
    </source>
</evidence>
<feature type="signal peptide" evidence="3">
    <location>
        <begin position="1"/>
        <end position="18"/>
    </location>
</feature>
<feature type="chain" id="PRO_5017204715" description="VWFD domain-containing protein" evidence="3">
    <location>
        <begin position="19"/>
        <end position="218"/>
    </location>
</feature>
<reference evidence="5" key="2">
    <citation type="submission" date="2025-09" db="UniProtKB">
        <authorList>
            <consortium name="Ensembl"/>
        </authorList>
    </citation>
    <scope>IDENTIFICATION</scope>
</reference>
<dbReference type="InterPro" id="IPR001846">
    <property type="entry name" value="VWF_type-D"/>
</dbReference>
<dbReference type="Ensembl" id="ENSXCOT00000022796.1">
    <property type="protein sequence ID" value="ENSXCOP00000022521.1"/>
    <property type="gene ID" value="ENSXCOG00000016834.1"/>
</dbReference>
<keyword evidence="6" id="KW-1185">Reference proteome</keyword>
<keyword evidence="3" id="KW-0732">Signal</keyword>
<keyword evidence="2" id="KW-0325">Glycoprotein</keyword>
<dbReference type="AlphaFoldDB" id="A0A3B5MMZ2"/>
<evidence type="ECO:0000256" key="2">
    <source>
        <dbReference type="ARBA" id="ARBA00023180"/>
    </source>
</evidence>
<dbReference type="PANTHER" id="PTHR11339:SF371">
    <property type="entry name" value="MUCIN-2"/>
    <property type="match status" value="1"/>
</dbReference>
<dbReference type="Pfam" id="PF00094">
    <property type="entry name" value="VWD"/>
    <property type="match status" value="1"/>
</dbReference>
<dbReference type="Proteomes" id="UP000261380">
    <property type="component" value="Unplaced"/>
</dbReference>
<organism evidence="5 6">
    <name type="scientific">Xiphophorus couchianus</name>
    <name type="common">Monterrey platyfish</name>
    <dbReference type="NCBI Taxonomy" id="32473"/>
    <lineage>
        <taxon>Eukaryota</taxon>
        <taxon>Metazoa</taxon>
        <taxon>Chordata</taxon>
        <taxon>Craniata</taxon>
        <taxon>Vertebrata</taxon>
        <taxon>Euteleostomi</taxon>
        <taxon>Actinopterygii</taxon>
        <taxon>Neopterygii</taxon>
        <taxon>Teleostei</taxon>
        <taxon>Neoteleostei</taxon>
        <taxon>Acanthomorphata</taxon>
        <taxon>Ovalentaria</taxon>
        <taxon>Atherinomorphae</taxon>
        <taxon>Cyprinodontiformes</taxon>
        <taxon>Poeciliidae</taxon>
        <taxon>Poeciliinae</taxon>
        <taxon>Xiphophorus</taxon>
    </lineage>
</organism>
<proteinExistence type="predicted"/>
<dbReference type="GO" id="GO:0031012">
    <property type="term" value="C:extracellular matrix"/>
    <property type="evidence" value="ECO:0007669"/>
    <property type="project" value="TreeGrafter"/>
</dbReference>
<feature type="domain" description="VWFD" evidence="4">
    <location>
        <begin position="25"/>
        <end position="196"/>
    </location>
</feature>
<evidence type="ECO:0000259" key="4">
    <source>
        <dbReference type="PROSITE" id="PS51233"/>
    </source>
</evidence>
<evidence type="ECO:0000313" key="5">
    <source>
        <dbReference type="Ensembl" id="ENSXCOP00000022521.1"/>
    </source>
</evidence>
<dbReference type="PANTHER" id="PTHR11339">
    <property type="entry name" value="EXTRACELLULAR MATRIX GLYCOPROTEIN RELATED"/>
    <property type="match status" value="1"/>
</dbReference>
<evidence type="ECO:0000313" key="6">
    <source>
        <dbReference type="Proteomes" id="UP000261380"/>
    </source>
</evidence>
<name>A0A3B5MMZ2_9TELE</name>
<dbReference type="InterPro" id="IPR050780">
    <property type="entry name" value="Mucin_vWF_Thrombospondin_sf"/>
</dbReference>
<dbReference type="SMART" id="SM00216">
    <property type="entry name" value="VWD"/>
    <property type="match status" value="1"/>
</dbReference>
<dbReference type="STRING" id="32473.ENSXCOP00000022521"/>
<dbReference type="PROSITE" id="PS51233">
    <property type="entry name" value="VWFD"/>
    <property type="match status" value="1"/>
</dbReference>
<keyword evidence="1" id="KW-1015">Disulfide bond</keyword>
<sequence>MCVYIYIYIALTVSLTFIYDNHVNNICSTWGTQHFKTFDGDVFQFPGLCEYNLVKDCRESEKKFSVHIRREENDGNITIRYVVVTISENTFNLTETEVTENGNPVTLPHYSGGVKVEESTFYIRLRATKVGIIVMWNREDAVMVEVSNRYKNQTCGLCGDFNGVPVYNEFMDNGFKVTPIELGIKHRVHLPNDECKDPPVEDESKTNVSHSCKAFVSI</sequence>